<reference evidence="3 4" key="1">
    <citation type="journal article" date="2011" name="BMC Genomics">
        <title>Genome sequencing reveals diversification of virulence factor content and possible host adaptation in distinct subpopulations of Salmonella enterica.</title>
        <authorList>
            <person name="den Bakker H.C."/>
            <person name="Moreno Switt A.I."/>
            <person name="Govoni G."/>
            <person name="Cummings C.A."/>
            <person name="Ranieri M.L."/>
            <person name="Degoricija L."/>
            <person name="Hoelzer K."/>
            <person name="Rodriguez-Rivera L.D."/>
            <person name="Brown S."/>
            <person name="Bolchacova E."/>
            <person name="Furtado M.R."/>
            <person name="Wiedmann M."/>
        </authorList>
    </citation>
    <scope>NUCLEOTIDE SEQUENCE [LARGE SCALE GENOMIC DNA]</scope>
    <source>
        <strain evidence="3 4">R6-377</strain>
    </source>
</reference>
<evidence type="ECO:0000313" key="3">
    <source>
        <dbReference type="EMBL" id="EHC33139.1"/>
    </source>
</evidence>
<dbReference type="Pfam" id="PF01320">
    <property type="entry name" value="Colicin_Pyocin"/>
    <property type="match status" value="1"/>
</dbReference>
<evidence type="ECO:0000256" key="2">
    <source>
        <dbReference type="ARBA" id="ARBA00023025"/>
    </source>
</evidence>
<dbReference type="SUPFAM" id="SSF47345">
    <property type="entry name" value="Colicin E immunity proteins"/>
    <property type="match status" value="1"/>
</dbReference>
<evidence type="ECO:0000256" key="1">
    <source>
        <dbReference type="ARBA" id="ARBA00009346"/>
    </source>
</evidence>
<dbReference type="AlphaFoldDB" id="G5LTK8"/>
<dbReference type="InterPro" id="IPR000290">
    <property type="entry name" value="Colicin_pyocin"/>
</dbReference>
<sequence length="94" mass="11326">MKMELKNNLEDYTEDEFIEFLNNFFEPPDELTGDELSKFIDNLLRHFNKITQHPDGGDLIFYPSEEREDSPEGVIEELKRWRKSQRLPCFKENK</sequence>
<protein>
    <submittedName>
        <fullName evidence="3">Bacteriocin immunity protein</fullName>
    </submittedName>
</protein>
<proteinExistence type="inferred from homology"/>
<dbReference type="Proteomes" id="UP000004642">
    <property type="component" value="Unassembled WGS sequence"/>
</dbReference>
<keyword evidence="2" id="KW-0079">Bacteriocin immunity</keyword>
<dbReference type="CDD" id="cd16363">
    <property type="entry name" value="Col_Im_like"/>
    <property type="match status" value="1"/>
</dbReference>
<gene>
    <name evidence="3" type="ORF">LTSEALA_4474</name>
</gene>
<dbReference type="Gene3D" id="1.10.1200.20">
    <property type="entry name" value="Colicin E immunity protein"/>
    <property type="match status" value="1"/>
</dbReference>
<evidence type="ECO:0000313" key="4">
    <source>
        <dbReference type="Proteomes" id="UP000004642"/>
    </source>
</evidence>
<organism evidence="3 4">
    <name type="scientific">Salmonella enterica subsp. enterica serovar Alachua str. R6-377</name>
    <dbReference type="NCBI Taxonomy" id="913241"/>
    <lineage>
        <taxon>Bacteria</taxon>
        <taxon>Pseudomonadati</taxon>
        <taxon>Pseudomonadota</taxon>
        <taxon>Gammaproteobacteria</taxon>
        <taxon>Enterobacterales</taxon>
        <taxon>Enterobacteriaceae</taxon>
        <taxon>Salmonella</taxon>
    </lineage>
</organism>
<dbReference type="GO" id="GO:0015643">
    <property type="term" value="F:toxic substance binding"/>
    <property type="evidence" value="ECO:0007669"/>
    <property type="project" value="InterPro"/>
</dbReference>
<dbReference type="EMBL" id="AFCJ01001939">
    <property type="protein sequence ID" value="EHC33139.1"/>
    <property type="molecule type" value="Genomic_DNA"/>
</dbReference>
<comment type="similarity">
    <text evidence="1">Belongs to the colicins ColE2/ColE8/ColE9 and pyocins S1/S2 family.</text>
</comment>
<comment type="caution">
    <text evidence="3">The sequence shown here is derived from an EMBL/GenBank/DDBJ whole genome shotgun (WGS) entry which is preliminary data.</text>
</comment>
<dbReference type="InterPro" id="IPR035900">
    <property type="entry name" value="Colicin_E_sf"/>
</dbReference>
<dbReference type="PRINTS" id="PR01299">
    <property type="entry name" value="PYOCIN"/>
</dbReference>
<accession>G5LTK8</accession>
<dbReference type="GO" id="GO:0030153">
    <property type="term" value="P:bacteriocin immunity"/>
    <property type="evidence" value="ECO:0007669"/>
    <property type="project" value="UniProtKB-KW"/>
</dbReference>
<dbReference type="PATRIC" id="fig|913241.3.peg.3390"/>
<name>G5LTK8_SALET</name>